<evidence type="ECO:0000313" key="3">
    <source>
        <dbReference type="Proteomes" id="UP000265520"/>
    </source>
</evidence>
<accession>A0A392M3B6</accession>
<organism evidence="2 3">
    <name type="scientific">Trifolium medium</name>
    <dbReference type="NCBI Taxonomy" id="97028"/>
    <lineage>
        <taxon>Eukaryota</taxon>
        <taxon>Viridiplantae</taxon>
        <taxon>Streptophyta</taxon>
        <taxon>Embryophyta</taxon>
        <taxon>Tracheophyta</taxon>
        <taxon>Spermatophyta</taxon>
        <taxon>Magnoliopsida</taxon>
        <taxon>eudicotyledons</taxon>
        <taxon>Gunneridae</taxon>
        <taxon>Pentapetalae</taxon>
        <taxon>rosids</taxon>
        <taxon>fabids</taxon>
        <taxon>Fabales</taxon>
        <taxon>Fabaceae</taxon>
        <taxon>Papilionoideae</taxon>
        <taxon>50 kb inversion clade</taxon>
        <taxon>NPAAA clade</taxon>
        <taxon>Hologalegina</taxon>
        <taxon>IRL clade</taxon>
        <taxon>Trifolieae</taxon>
        <taxon>Trifolium</taxon>
    </lineage>
</organism>
<protein>
    <recommendedName>
        <fullName evidence="4">Mitochondrial protein</fullName>
    </recommendedName>
</protein>
<feature type="compositionally biased region" description="Polar residues" evidence="1">
    <location>
        <begin position="1"/>
        <end position="16"/>
    </location>
</feature>
<sequence length="93" mass="10472">MDKSNAVSSPIVSGTKLSKHDKGDEVNLTQFKQIVGSLMYLTATRPYMMFAVNMIASFMEHPIETHIIRGKTHQDMCSCWDLLLCLGHQESNL</sequence>
<evidence type="ECO:0000313" key="2">
    <source>
        <dbReference type="EMBL" id="MCH81800.1"/>
    </source>
</evidence>
<feature type="region of interest" description="Disordered" evidence="1">
    <location>
        <begin position="1"/>
        <end position="21"/>
    </location>
</feature>
<keyword evidence="3" id="KW-1185">Reference proteome</keyword>
<dbReference type="PANTHER" id="PTHR11439">
    <property type="entry name" value="GAG-POL-RELATED RETROTRANSPOSON"/>
    <property type="match status" value="1"/>
</dbReference>
<dbReference type="PANTHER" id="PTHR11439:SF517">
    <property type="entry name" value="CYSTEINE-RICH RLK (RECEPTOR-LIKE PROTEIN KINASE) 8"/>
    <property type="match status" value="1"/>
</dbReference>
<evidence type="ECO:0000256" key="1">
    <source>
        <dbReference type="SAM" id="MobiDB-lite"/>
    </source>
</evidence>
<name>A0A392M3B6_9FABA</name>
<gene>
    <name evidence="2" type="ORF">A2U01_0002592</name>
</gene>
<reference evidence="2 3" key="1">
    <citation type="journal article" date="2018" name="Front. Plant Sci.">
        <title>Red Clover (Trifolium pratense) and Zigzag Clover (T. medium) - A Picture of Genomic Similarities and Differences.</title>
        <authorList>
            <person name="Dluhosova J."/>
            <person name="Istvanek J."/>
            <person name="Nedelnik J."/>
            <person name="Repkova J."/>
        </authorList>
    </citation>
    <scope>NUCLEOTIDE SEQUENCE [LARGE SCALE GENOMIC DNA]</scope>
    <source>
        <strain evidence="3">cv. 10/8</strain>
        <tissue evidence="2">Leaf</tissue>
    </source>
</reference>
<evidence type="ECO:0008006" key="4">
    <source>
        <dbReference type="Google" id="ProtNLM"/>
    </source>
</evidence>
<dbReference type="AlphaFoldDB" id="A0A392M3B6"/>
<proteinExistence type="predicted"/>
<comment type="caution">
    <text evidence="2">The sequence shown here is derived from an EMBL/GenBank/DDBJ whole genome shotgun (WGS) entry which is preliminary data.</text>
</comment>
<dbReference type="Proteomes" id="UP000265520">
    <property type="component" value="Unassembled WGS sequence"/>
</dbReference>
<dbReference type="EMBL" id="LXQA010002783">
    <property type="protein sequence ID" value="MCH81800.1"/>
    <property type="molecule type" value="Genomic_DNA"/>
</dbReference>